<organism evidence="1 2">
    <name type="scientific">Gigaspora rosea</name>
    <dbReference type="NCBI Taxonomy" id="44941"/>
    <lineage>
        <taxon>Eukaryota</taxon>
        <taxon>Fungi</taxon>
        <taxon>Fungi incertae sedis</taxon>
        <taxon>Mucoromycota</taxon>
        <taxon>Glomeromycotina</taxon>
        <taxon>Glomeromycetes</taxon>
        <taxon>Diversisporales</taxon>
        <taxon>Gigasporaceae</taxon>
        <taxon>Gigaspora</taxon>
    </lineage>
</organism>
<dbReference type="AlphaFoldDB" id="A0A397VH63"/>
<evidence type="ECO:0000313" key="2">
    <source>
        <dbReference type="Proteomes" id="UP000266673"/>
    </source>
</evidence>
<proteinExistence type="predicted"/>
<keyword evidence="2" id="KW-1185">Reference proteome</keyword>
<dbReference type="EMBL" id="QKWP01000487">
    <property type="protein sequence ID" value="RIB19233.1"/>
    <property type="molecule type" value="Genomic_DNA"/>
</dbReference>
<name>A0A397VH63_9GLOM</name>
<dbReference type="OrthoDB" id="2359399at2759"/>
<sequence>MDEMKNIGVKFHYWQENSNWNSTPLMGEDKLIVLKNFDLNPIFPEERANLIRNLWNNFYELYENLKNSNISGDIFKQKAKTWLQLFLTPSIGQYNTHTFKKGFYRPADVTPYIHVLVFHVPEFLNEHHRFGIAAFSCSGVEKKTISTDIKNDQNQEFIVEKIGRINEPIGLTSKNDPGGTF</sequence>
<accession>A0A397VH63</accession>
<gene>
    <name evidence="1" type="ORF">C2G38_2036209</name>
</gene>
<dbReference type="STRING" id="44941.A0A397VH63"/>
<comment type="caution">
    <text evidence="1">The sequence shown here is derived from an EMBL/GenBank/DDBJ whole genome shotgun (WGS) entry which is preliminary data.</text>
</comment>
<reference evidence="1 2" key="1">
    <citation type="submission" date="2018-06" db="EMBL/GenBank/DDBJ databases">
        <title>Comparative genomics reveals the genomic features of Rhizophagus irregularis, R. cerebriforme, R. diaphanum and Gigaspora rosea, and their symbiotic lifestyle signature.</title>
        <authorList>
            <person name="Morin E."/>
            <person name="San Clemente H."/>
            <person name="Chen E.C.H."/>
            <person name="De La Providencia I."/>
            <person name="Hainaut M."/>
            <person name="Kuo A."/>
            <person name="Kohler A."/>
            <person name="Murat C."/>
            <person name="Tang N."/>
            <person name="Roy S."/>
            <person name="Loubradou J."/>
            <person name="Henrissat B."/>
            <person name="Grigoriev I.V."/>
            <person name="Corradi N."/>
            <person name="Roux C."/>
            <person name="Martin F.M."/>
        </authorList>
    </citation>
    <scope>NUCLEOTIDE SEQUENCE [LARGE SCALE GENOMIC DNA]</scope>
    <source>
        <strain evidence="1 2">DAOM 194757</strain>
    </source>
</reference>
<evidence type="ECO:0000313" key="1">
    <source>
        <dbReference type="EMBL" id="RIB19233.1"/>
    </source>
</evidence>
<protein>
    <submittedName>
        <fullName evidence="1">Uncharacterized protein</fullName>
    </submittedName>
</protein>
<dbReference type="Proteomes" id="UP000266673">
    <property type="component" value="Unassembled WGS sequence"/>
</dbReference>